<feature type="chain" id="PRO_5004243885" evidence="2">
    <location>
        <begin position="37"/>
        <end position="96"/>
    </location>
</feature>
<name>Q4SDL9_TETNG</name>
<evidence type="ECO:0000313" key="4">
    <source>
        <dbReference type="EMBL" id="CAG01263.1"/>
    </source>
</evidence>
<dbReference type="PROSITE" id="PS00028">
    <property type="entry name" value="ZINC_FINGER_C2H2_1"/>
    <property type="match status" value="1"/>
</dbReference>
<accession>Q4SDL9</accession>
<organism evidence="4">
    <name type="scientific">Tetraodon nigroviridis</name>
    <name type="common">Spotted green pufferfish</name>
    <name type="synonym">Chelonodon nigroviridis</name>
    <dbReference type="NCBI Taxonomy" id="99883"/>
    <lineage>
        <taxon>Eukaryota</taxon>
        <taxon>Metazoa</taxon>
        <taxon>Chordata</taxon>
        <taxon>Craniata</taxon>
        <taxon>Vertebrata</taxon>
        <taxon>Euteleostomi</taxon>
        <taxon>Actinopterygii</taxon>
        <taxon>Neopterygii</taxon>
        <taxon>Teleostei</taxon>
        <taxon>Neoteleostei</taxon>
        <taxon>Acanthomorphata</taxon>
        <taxon>Eupercaria</taxon>
        <taxon>Tetraodontiformes</taxon>
        <taxon>Tetradontoidea</taxon>
        <taxon>Tetraodontidae</taxon>
        <taxon>Tetraodon</taxon>
    </lineage>
</organism>
<keyword evidence="2" id="KW-0732">Signal</keyword>
<dbReference type="KEGG" id="tng:GSTEN00019976G001"/>
<dbReference type="EMBL" id="CAAE01014634">
    <property type="protein sequence ID" value="CAG01263.1"/>
    <property type="molecule type" value="Genomic_DNA"/>
</dbReference>
<dbReference type="InterPro" id="IPR000742">
    <property type="entry name" value="EGF"/>
</dbReference>
<gene>
    <name evidence="4" type="ORF">GSTENG00019976001</name>
</gene>
<reference evidence="4" key="1">
    <citation type="journal article" date="2004" name="Nature">
        <title>Genome duplication in the teleost fish Tetraodon nigroviridis reveals the early vertebrate proto-karyotype.</title>
        <authorList>
            <person name="Jaillon O."/>
            <person name="Aury J.-M."/>
            <person name="Brunet F."/>
            <person name="Petit J.-L."/>
            <person name="Stange-Thomann N."/>
            <person name="Mauceli E."/>
            <person name="Bouneau L."/>
            <person name="Fischer C."/>
            <person name="Ozouf-Costaz C."/>
            <person name="Bernot A."/>
            <person name="Nicaud S."/>
            <person name="Jaffe D."/>
            <person name="Fisher S."/>
            <person name="Lutfalla G."/>
            <person name="Dossat C."/>
            <person name="Segurens B."/>
            <person name="Dasilva C."/>
            <person name="Salanoubat M."/>
            <person name="Levy M."/>
            <person name="Boudet N."/>
            <person name="Castellano S."/>
            <person name="Anthouard V."/>
            <person name="Jubin C."/>
            <person name="Castelli V."/>
            <person name="Katinka M."/>
            <person name="Vacherie B."/>
            <person name="Biemont C."/>
            <person name="Skalli Z."/>
            <person name="Cattolico L."/>
            <person name="Poulain J."/>
            <person name="De Berardinis V."/>
            <person name="Cruaud C."/>
            <person name="Duprat S."/>
            <person name="Brottier P."/>
            <person name="Coutanceau J.-P."/>
            <person name="Gouzy J."/>
            <person name="Parra G."/>
            <person name="Lardier G."/>
            <person name="Chapple C."/>
            <person name="McKernan K.J."/>
            <person name="McEwan P."/>
            <person name="Bosak S."/>
            <person name="Kellis M."/>
            <person name="Volff J.-N."/>
            <person name="Guigo R."/>
            <person name="Zody M.C."/>
            <person name="Mesirov J."/>
            <person name="Lindblad-Toh K."/>
            <person name="Birren B."/>
            <person name="Nusbaum C."/>
            <person name="Kahn D."/>
            <person name="Robinson-Rechavi M."/>
            <person name="Laudet V."/>
            <person name="Schachter V."/>
            <person name="Quetier F."/>
            <person name="Saurin W."/>
            <person name="Scarpelli C."/>
            <person name="Wincker P."/>
            <person name="Lander E.S."/>
            <person name="Weissenbach J."/>
            <person name="Roest Crollius H."/>
        </authorList>
    </citation>
    <scope>NUCLEOTIDE SEQUENCE [LARGE SCALE GENOMIC DNA]</scope>
</reference>
<feature type="signal peptide" evidence="2">
    <location>
        <begin position="1"/>
        <end position="36"/>
    </location>
</feature>
<reference evidence="4" key="2">
    <citation type="submission" date="2004-02" db="EMBL/GenBank/DDBJ databases">
        <authorList>
            <consortium name="Genoscope"/>
            <consortium name="Whitehead Institute Centre for Genome Research"/>
        </authorList>
    </citation>
    <scope>NUCLEOTIDE SEQUENCE</scope>
</reference>
<evidence type="ECO:0000256" key="2">
    <source>
        <dbReference type="SAM" id="SignalP"/>
    </source>
</evidence>
<dbReference type="InterPro" id="IPR013087">
    <property type="entry name" value="Znf_C2H2_type"/>
</dbReference>
<keyword evidence="1" id="KW-1015">Disulfide bond</keyword>
<sequence length="96" mass="10064">MSGSTPWACSGSGGGRRLLMLSAALLLAVAGLLSEAKDCDKPCLNGQCSAATGSCVCSPGWVGDQCQHCGGRFRYSQLTHTHTHTHTHTYARARAE</sequence>
<dbReference type="SMART" id="SM00181">
    <property type="entry name" value="EGF"/>
    <property type="match status" value="1"/>
</dbReference>
<keyword evidence="1" id="KW-0245">EGF-like domain</keyword>
<dbReference type="AlphaFoldDB" id="Q4SDL9"/>
<dbReference type="Gene3D" id="2.10.25.10">
    <property type="entry name" value="Laminin"/>
    <property type="match status" value="1"/>
</dbReference>
<dbReference type="OrthoDB" id="9998912at2759"/>
<dbReference type="PROSITE" id="PS50026">
    <property type="entry name" value="EGF_3"/>
    <property type="match status" value="1"/>
</dbReference>
<evidence type="ECO:0000259" key="3">
    <source>
        <dbReference type="PROSITE" id="PS50026"/>
    </source>
</evidence>
<dbReference type="PROSITE" id="PS00022">
    <property type="entry name" value="EGF_1"/>
    <property type="match status" value="1"/>
</dbReference>
<proteinExistence type="predicted"/>
<feature type="domain" description="EGF-like" evidence="3">
    <location>
        <begin position="35"/>
        <end position="67"/>
    </location>
</feature>
<protein>
    <submittedName>
        <fullName evidence="4">(spotted green pufferfish) hypothetical protein</fullName>
    </submittedName>
</protein>
<dbReference type="SUPFAM" id="SSF57196">
    <property type="entry name" value="EGF/Laminin"/>
    <property type="match status" value="1"/>
</dbReference>
<dbReference type="FunFam" id="2.10.25.10:FF:000781">
    <property type="entry name" value="Attractin"/>
    <property type="match status" value="1"/>
</dbReference>
<comment type="caution">
    <text evidence="4">The sequence shown here is derived from an EMBL/GenBank/DDBJ whole genome shotgun (WGS) entry which is preliminary data.</text>
</comment>
<comment type="caution">
    <text evidence="1">Lacks conserved residue(s) required for the propagation of feature annotation.</text>
</comment>
<evidence type="ECO:0000256" key="1">
    <source>
        <dbReference type="PROSITE-ProRule" id="PRU00076"/>
    </source>
</evidence>
<feature type="disulfide bond" evidence="1">
    <location>
        <begin position="57"/>
        <end position="66"/>
    </location>
</feature>